<comment type="caution">
    <text evidence="3">The sequence shown here is derived from an EMBL/GenBank/DDBJ whole genome shotgun (WGS) entry which is preliminary data.</text>
</comment>
<evidence type="ECO:0000313" key="4">
    <source>
        <dbReference type="Proteomes" id="UP001500307"/>
    </source>
</evidence>
<feature type="transmembrane region" description="Helical" evidence="2">
    <location>
        <begin position="20"/>
        <end position="39"/>
    </location>
</feature>
<keyword evidence="2" id="KW-0812">Transmembrane</keyword>
<feature type="region of interest" description="Disordered" evidence="1">
    <location>
        <begin position="393"/>
        <end position="439"/>
    </location>
</feature>
<evidence type="ECO:0000313" key="3">
    <source>
        <dbReference type="EMBL" id="GAA4573242.1"/>
    </source>
</evidence>
<feature type="transmembrane region" description="Helical" evidence="2">
    <location>
        <begin position="168"/>
        <end position="189"/>
    </location>
</feature>
<reference evidence="4" key="1">
    <citation type="journal article" date="2019" name="Int. J. Syst. Evol. Microbiol.">
        <title>The Global Catalogue of Microorganisms (GCM) 10K type strain sequencing project: providing services to taxonomists for standard genome sequencing and annotation.</title>
        <authorList>
            <consortium name="The Broad Institute Genomics Platform"/>
            <consortium name="The Broad Institute Genome Sequencing Center for Infectious Disease"/>
            <person name="Wu L."/>
            <person name="Ma J."/>
        </authorList>
    </citation>
    <scope>NUCLEOTIDE SEQUENCE [LARGE SCALE GENOMIC DNA]</scope>
    <source>
        <strain evidence="4">JCM 3175</strain>
    </source>
</reference>
<feature type="compositionally biased region" description="Pro residues" evidence="1">
    <location>
        <begin position="400"/>
        <end position="409"/>
    </location>
</feature>
<dbReference type="Proteomes" id="UP001500307">
    <property type="component" value="Unassembled WGS sequence"/>
</dbReference>
<dbReference type="PANTHER" id="PTHR41771:SF1">
    <property type="entry name" value="MEMBRANE PROTEIN"/>
    <property type="match status" value="1"/>
</dbReference>
<evidence type="ECO:0008006" key="5">
    <source>
        <dbReference type="Google" id="ProtNLM"/>
    </source>
</evidence>
<feature type="transmembrane region" description="Helical" evidence="2">
    <location>
        <begin position="145"/>
        <end position="162"/>
    </location>
</feature>
<proteinExistence type="predicted"/>
<keyword evidence="4" id="KW-1185">Reference proteome</keyword>
<organism evidence="3 4">
    <name type="scientific">Micromonospora coerulea</name>
    <dbReference type="NCBI Taxonomy" id="47856"/>
    <lineage>
        <taxon>Bacteria</taxon>
        <taxon>Bacillati</taxon>
        <taxon>Actinomycetota</taxon>
        <taxon>Actinomycetes</taxon>
        <taxon>Micromonosporales</taxon>
        <taxon>Micromonosporaceae</taxon>
        <taxon>Micromonospora</taxon>
    </lineage>
</organism>
<feature type="transmembrane region" description="Helical" evidence="2">
    <location>
        <begin position="266"/>
        <end position="284"/>
    </location>
</feature>
<dbReference type="PANTHER" id="PTHR41771">
    <property type="entry name" value="MEMBRANE PROTEIN-RELATED"/>
    <property type="match status" value="1"/>
</dbReference>
<evidence type="ECO:0000256" key="1">
    <source>
        <dbReference type="SAM" id="MobiDB-lite"/>
    </source>
</evidence>
<feature type="transmembrane region" description="Helical" evidence="2">
    <location>
        <begin position="326"/>
        <end position="346"/>
    </location>
</feature>
<feature type="transmembrane region" description="Helical" evidence="2">
    <location>
        <begin position="367"/>
        <end position="388"/>
    </location>
</feature>
<protein>
    <recommendedName>
        <fullName evidence="5">YibE/F family protein</fullName>
    </recommendedName>
</protein>
<evidence type="ECO:0000256" key="2">
    <source>
        <dbReference type="SAM" id="Phobius"/>
    </source>
</evidence>
<name>A0ABP8STT4_9ACTN</name>
<sequence length="439" mass="44650">MGADHTRPAPSAPPRVRRILVATVVPLFVLTVVATLLLWPRHTPEPARAADVPRYHGTVTRVVTEPCPAAAETPDGAPGGSAGPCGTVTVRAEQGPDAGREVSAPVPAGPGAPRVEVGDKIVLVELVDPADPATKSYNIAEHQRGTPLIWLAALFAVAIVAFGRWRGLAALGGLVASFAILLGFVLPGIGAGQPPLLVAIVGSALIMFVVLYLTHGISAQTSVAVLGTLGSLVLTGVLGTIATAATHLTGFGSEDATTLSMFQRDVDLHGLLLAGIIIGSLGVLDDVTVTQAATVTELAHANPGLSRLQLYRAATRVGRAHIASTVNTIVLAYAGASLPLLLLLVADSRAVSEILTSEFLAQEIVRSAVATLGLIAAVPLTTGLAALVTTAGRGGTAPGDGPPSRPPAEPDAALAALGTRRTGTDPGWTGPRRSTDTAW</sequence>
<keyword evidence="2" id="KW-0472">Membrane</keyword>
<accession>A0ABP8STT4</accession>
<dbReference type="Pfam" id="PF07907">
    <property type="entry name" value="YibE_F"/>
    <property type="match status" value="1"/>
</dbReference>
<dbReference type="RefSeq" id="WP_346121321.1">
    <property type="nucleotide sequence ID" value="NZ_BAABGU010000020.1"/>
</dbReference>
<dbReference type="InterPro" id="IPR012507">
    <property type="entry name" value="YibE_F"/>
</dbReference>
<keyword evidence="2" id="KW-1133">Transmembrane helix</keyword>
<gene>
    <name evidence="3" type="ORF">GCM10023176_37860</name>
</gene>
<feature type="transmembrane region" description="Helical" evidence="2">
    <location>
        <begin position="196"/>
        <end position="217"/>
    </location>
</feature>
<dbReference type="EMBL" id="BAABGU010000020">
    <property type="protein sequence ID" value="GAA4573242.1"/>
    <property type="molecule type" value="Genomic_DNA"/>
</dbReference>
<feature type="transmembrane region" description="Helical" evidence="2">
    <location>
        <begin position="223"/>
        <end position="245"/>
    </location>
</feature>